<protein>
    <submittedName>
        <fullName evidence="2">Uncharacterized protein</fullName>
    </submittedName>
</protein>
<feature type="non-terminal residue" evidence="2">
    <location>
        <position position="1"/>
    </location>
</feature>
<reference evidence="2" key="1">
    <citation type="journal article" date="2020" name="Stud. Mycol.">
        <title>101 Dothideomycetes genomes: a test case for predicting lifestyles and emergence of pathogens.</title>
        <authorList>
            <person name="Haridas S."/>
            <person name="Albert R."/>
            <person name="Binder M."/>
            <person name="Bloem J."/>
            <person name="Labutti K."/>
            <person name="Salamov A."/>
            <person name="Andreopoulos B."/>
            <person name="Baker S."/>
            <person name="Barry K."/>
            <person name="Bills G."/>
            <person name="Bluhm B."/>
            <person name="Cannon C."/>
            <person name="Castanera R."/>
            <person name="Culley D."/>
            <person name="Daum C."/>
            <person name="Ezra D."/>
            <person name="Gonzalez J."/>
            <person name="Henrissat B."/>
            <person name="Kuo A."/>
            <person name="Liang C."/>
            <person name="Lipzen A."/>
            <person name="Lutzoni F."/>
            <person name="Magnuson J."/>
            <person name="Mondo S."/>
            <person name="Nolan M."/>
            <person name="Ohm R."/>
            <person name="Pangilinan J."/>
            <person name="Park H.-J."/>
            <person name="Ramirez L."/>
            <person name="Alfaro M."/>
            <person name="Sun H."/>
            <person name="Tritt A."/>
            <person name="Yoshinaga Y."/>
            <person name="Zwiers L.-H."/>
            <person name="Turgeon B."/>
            <person name="Goodwin S."/>
            <person name="Spatafora J."/>
            <person name="Crous P."/>
            <person name="Grigoriev I."/>
        </authorList>
    </citation>
    <scope>NUCLEOTIDE SEQUENCE</scope>
    <source>
        <strain evidence="2">CBS 133067</strain>
    </source>
</reference>
<proteinExistence type="predicted"/>
<dbReference type="EMBL" id="ML978127">
    <property type="protein sequence ID" value="KAF2097974.1"/>
    <property type="molecule type" value="Genomic_DNA"/>
</dbReference>
<dbReference type="AlphaFoldDB" id="A0A9P4M9P0"/>
<sequence length="501" mass="56458">FPFQRPRKNHQSPALSYHYTHHSPQPSNSNNSTSTERYLEPLSQCPIKPNRFTGHSRLTASPIFNISMTPPDNLDDTRVFFNPTIIPLPDWSPNQYLIVSRIITSGLHQENVLCEANICYTGSPNGRKKWEQPCTADDLRLLVSLGGGMRCATKPILLNVPPTPAEKCIDEFEAYPDIPGFHDPRIFWSGKGEPLMIANSQSRYACFGLWLVDLRTLYNPLHVLISNATNSNDDPLRAPPLMSYPTLTELTRNPPHSRGPIEKNWMYFSAGPGQASYIQYEIKPRKRTFAKLLGNGLTSENLTSPVEPSCVETVPKDVQDLPSMHYDKDNVGSWHQTSNSLKLILCRRSDESCKPAKSNTVFLAVIQRKLGNRFGLPMRYERYFVLWSATPPFHMLAITRHPLLFANESASDFSAEENWDGDEEQLDAIKRGERGKDLGVYFTYTVSVSYTTERHGLEEMQMGYLDDEVVIGIGLEDAGMGYAIARVEELLQCLKICPGAV</sequence>
<keyword evidence="3" id="KW-1185">Reference proteome</keyword>
<evidence type="ECO:0000313" key="3">
    <source>
        <dbReference type="Proteomes" id="UP000799772"/>
    </source>
</evidence>
<comment type="caution">
    <text evidence="2">The sequence shown here is derived from an EMBL/GenBank/DDBJ whole genome shotgun (WGS) entry which is preliminary data.</text>
</comment>
<dbReference type="OrthoDB" id="2522565at2759"/>
<organism evidence="2 3">
    <name type="scientific">Rhizodiscina lignyota</name>
    <dbReference type="NCBI Taxonomy" id="1504668"/>
    <lineage>
        <taxon>Eukaryota</taxon>
        <taxon>Fungi</taxon>
        <taxon>Dikarya</taxon>
        <taxon>Ascomycota</taxon>
        <taxon>Pezizomycotina</taxon>
        <taxon>Dothideomycetes</taxon>
        <taxon>Pleosporomycetidae</taxon>
        <taxon>Aulographales</taxon>
        <taxon>Rhizodiscinaceae</taxon>
        <taxon>Rhizodiscina</taxon>
    </lineage>
</organism>
<accession>A0A9P4M9P0</accession>
<feature type="non-terminal residue" evidence="2">
    <location>
        <position position="501"/>
    </location>
</feature>
<name>A0A9P4M9P0_9PEZI</name>
<feature type="compositionally biased region" description="Basic residues" evidence="1">
    <location>
        <begin position="1"/>
        <end position="10"/>
    </location>
</feature>
<gene>
    <name evidence="2" type="ORF">NA57DRAFT_8339</name>
</gene>
<evidence type="ECO:0000313" key="2">
    <source>
        <dbReference type="EMBL" id="KAF2097974.1"/>
    </source>
</evidence>
<feature type="region of interest" description="Disordered" evidence="1">
    <location>
        <begin position="1"/>
        <end position="38"/>
    </location>
</feature>
<dbReference type="Proteomes" id="UP000799772">
    <property type="component" value="Unassembled WGS sequence"/>
</dbReference>
<evidence type="ECO:0000256" key="1">
    <source>
        <dbReference type="SAM" id="MobiDB-lite"/>
    </source>
</evidence>
<feature type="compositionally biased region" description="Low complexity" evidence="1">
    <location>
        <begin position="22"/>
        <end position="35"/>
    </location>
</feature>